<keyword evidence="9" id="KW-0560">Oxidoreductase</keyword>
<evidence type="ECO:0000256" key="10">
    <source>
        <dbReference type="ARBA" id="ARBA00023004"/>
    </source>
</evidence>
<dbReference type="VEuPathDB" id="VectorBase:CSON001397"/>
<dbReference type="SUPFAM" id="SSF48264">
    <property type="entry name" value="Cytochrome P450"/>
    <property type="match status" value="2"/>
</dbReference>
<evidence type="ECO:0000256" key="9">
    <source>
        <dbReference type="ARBA" id="ARBA00023002"/>
    </source>
</evidence>
<gene>
    <name evidence="14" type="primary">CSON001397</name>
</gene>
<comment type="subcellular location">
    <subcellularLocation>
        <location evidence="3">Endoplasmic reticulum membrane</location>
        <topology evidence="3">Peripheral membrane protein</topology>
    </subcellularLocation>
    <subcellularLocation>
        <location evidence="2">Microsome membrane</location>
        <topology evidence="2">Peripheral membrane protein</topology>
    </subcellularLocation>
</comment>
<dbReference type="GO" id="GO:0020037">
    <property type="term" value="F:heme binding"/>
    <property type="evidence" value="ECO:0007669"/>
    <property type="project" value="InterPro"/>
</dbReference>
<name>A0A336KY81_CULSO</name>
<accession>A0A336KY81</accession>
<reference evidence="15" key="2">
    <citation type="submission" date="2018-07" db="EMBL/GenBank/DDBJ databases">
        <authorList>
            <person name="Quirk P.G."/>
            <person name="Krulwich T.A."/>
        </authorList>
    </citation>
    <scope>NUCLEOTIDE SEQUENCE</scope>
</reference>
<keyword evidence="13" id="KW-0812">Transmembrane</keyword>
<dbReference type="OMA" id="HMAMNSC"/>
<evidence type="ECO:0000256" key="13">
    <source>
        <dbReference type="SAM" id="Phobius"/>
    </source>
</evidence>
<dbReference type="GO" id="GO:0016705">
    <property type="term" value="F:oxidoreductase activity, acting on paired donors, with incorporation or reduction of molecular oxygen"/>
    <property type="evidence" value="ECO:0007669"/>
    <property type="project" value="InterPro"/>
</dbReference>
<keyword evidence="8" id="KW-0492">Microsome</keyword>
<evidence type="ECO:0000256" key="6">
    <source>
        <dbReference type="ARBA" id="ARBA00022723"/>
    </source>
</evidence>
<evidence type="ECO:0000256" key="3">
    <source>
        <dbReference type="ARBA" id="ARBA00004406"/>
    </source>
</evidence>
<evidence type="ECO:0000256" key="8">
    <source>
        <dbReference type="ARBA" id="ARBA00022848"/>
    </source>
</evidence>
<dbReference type="InterPro" id="IPR001128">
    <property type="entry name" value="Cyt_P450"/>
</dbReference>
<dbReference type="EMBL" id="UFQT01001207">
    <property type="protein sequence ID" value="SSX29496.1"/>
    <property type="molecule type" value="Genomic_DNA"/>
</dbReference>
<keyword evidence="5" id="KW-0349">Heme</keyword>
<evidence type="ECO:0000313" key="14">
    <source>
        <dbReference type="EMBL" id="SSX09773.1"/>
    </source>
</evidence>
<dbReference type="InterPro" id="IPR036396">
    <property type="entry name" value="Cyt_P450_sf"/>
</dbReference>
<keyword evidence="11" id="KW-0503">Monooxygenase</keyword>
<dbReference type="CDD" id="cd11056">
    <property type="entry name" value="CYP6-like"/>
    <property type="match status" value="2"/>
</dbReference>
<feature type="transmembrane region" description="Helical" evidence="13">
    <location>
        <begin position="36"/>
        <end position="58"/>
    </location>
</feature>
<dbReference type="InterPro" id="IPR050476">
    <property type="entry name" value="Insect_CytP450_Detox"/>
</dbReference>
<keyword evidence="13" id="KW-1133">Transmembrane helix</keyword>
<dbReference type="PRINTS" id="PR00464">
    <property type="entry name" value="EP450II"/>
</dbReference>
<comment type="cofactor">
    <cofactor evidence="1">
        <name>heme</name>
        <dbReference type="ChEBI" id="CHEBI:30413"/>
    </cofactor>
</comment>
<organism evidence="14">
    <name type="scientific">Culicoides sonorensis</name>
    <name type="common">Biting midge</name>
    <dbReference type="NCBI Taxonomy" id="179676"/>
    <lineage>
        <taxon>Eukaryota</taxon>
        <taxon>Metazoa</taxon>
        <taxon>Ecdysozoa</taxon>
        <taxon>Arthropoda</taxon>
        <taxon>Hexapoda</taxon>
        <taxon>Insecta</taxon>
        <taxon>Pterygota</taxon>
        <taxon>Neoptera</taxon>
        <taxon>Endopterygota</taxon>
        <taxon>Diptera</taxon>
        <taxon>Nematocera</taxon>
        <taxon>Chironomoidea</taxon>
        <taxon>Ceratopogonidae</taxon>
        <taxon>Ceratopogoninae</taxon>
        <taxon>Culicoides</taxon>
        <taxon>Monoculicoides</taxon>
    </lineage>
</organism>
<keyword evidence="6" id="KW-0479">Metal-binding</keyword>
<protein>
    <submittedName>
        <fullName evidence="14">CSON001397 protein</fullName>
    </submittedName>
</protein>
<dbReference type="PANTHER" id="PTHR24292">
    <property type="entry name" value="CYTOCHROME P450"/>
    <property type="match status" value="1"/>
</dbReference>
<evidence type="ECO:0000256" key="11">
    <source>
        <dbReference type="ARBA" id="ARBA00023033"/>
    </source>
</evidence>
<dbReference type="InterPro" id="IPR002402">
    <property type="entry name" value="Cyt_P450_E_grp-II"/>
</dbReference>
<evidence type="ECO:0000256" key="2">
    <source>
        <dbReference type="ARBA" id="ARBA00004174"/>
    </source>
</evidence>
<evidence type="ECO:0000256" key="7">
    <source>
        <dbReference type="ARBA" id="ARBA00022824"/>
    </source>
</evidence>
<proteinExistence type="inferred from homology"/>
<dbReference type="Gene3D" id="1.10.630.10">
    <property type="entry name" value="Cytochrome P450"/>
    <property type="match status" value="2"/>
</dbReference>
<reference evidence="14" key="1">
    <citation type="submission" date="2018-04" db="EMBL/GenBank/DDBJ databases">
        <authorList>
            <person name="Go L.Y."/>
            <person name="Mitchell J.A."/>
        </authorList>
    </citation>
    <scope>NUCLEOTIDE SEQUENCE</scope>
    <source>
        <tissue evidence="14">Whole organism</tissue>
    </source>
</reference>
<evidence type="ECO:0000256" key="12">
    <source>
        <dbReference type="ARBA" id="ARBA00023136"/>
    </source>
</evidence>
<comment type="similarity">
    <text evidence="4">Belongs to the cytochrome P450 family.</text>
</comment>
<keyword evidence="12 13" id="KW-0472">Membrane</keyword>
<dbReference type="Pfam" id="PF00067">
    <property type="entry name" value="p450"/>
    <property type="match status" value="2"/>
</dbReference>
<dbReference type="GO" id="GO:0005506">
    <property type="term" value="F:iron ion binding"/>
    <property type="evidence" value="ECO:0007669"/>
    <property type="project" value="InterPro"/>
</dbReference>
<sequence>MDESGWNDNKNNNDDDTVDDDACELKQKISSIKKNFDVMAASLIAIFLILFGTLVLYIRKQYNYWKDLGIPGPEPKFPFGTFSRSGNPVLNLQKHYEAFKGKAPFCGLINFITPTMLVTDPVLVKNILIRDFQYFNSRGIYYNEKDDPLSAHLFAVDGPKWKGLRTKLTPTFTSGKMKFMFNTIVAVSDQFKNVLADKVAIKKNTIEMKDLLARFTTDVIGTCAFGLECNSLVDPNAKFREMGLKFFNEPRHSLFGRVALTTMPGLAKFFHLKVMSDDVSEFFMGAVQQTLEYRIKNNIQRNDFMDLLIKMYDENKTDDSNRGGLSFNEIAAQSWVFFLAGFETSSTAMSYALYELAQNQAIQEKARQDVLNALKKHENNFTYEAMQDMTYLEQCLNESLRKYPPVPILLRRASASPVMNMVKYYNKFKGNGPFCGLINFFAPAIVVTDPALIKSILIKDFQYFHTRGIYYNEKDDPLSAHLFSIDGLKWKTLRTKLAPSFTSVKMKYMFSTVLGVSEIFKNVILHKVENNSKTIEMKDVFARFTTDVIGTCAFGVECNSLVDPDAIFREKGLKFFDKPRHARFGRLFMTYAPQIAKLLRFKVMSDDVAEFFMSAVEETVNHRMMNNIQRNDFMDLLIKMYDKAKIDNDLSKGLTLNEIAAQAWVFFLAGFETSSTAMSYTLYELAQNMELQEKARQNILSALKAYDGQITYESLQDMTFLEQCINEGMRKYPPVPTLIRRATLSHIHFNSMHKNDEQMSILTMKNDDDDDENPDKMIRK</sequence>
<keyword evidence="7" id="KW-0256">Endoplasmic reticulum</keyword>
<dbReference type="EMBL" id="UFQS01001207">
    <property type="protein sequence ID" value="SSX09773.1"/>
    <property type="molecule type" value="Genomic_DNA"/>
</dbReference>
<keyword evidence="10" id="KW-0408">Iron</keyword>
<evidence type="ECO:0000256" key="1">
    <source>
        <dbReference type="ARBA" id="ARBA00001971"/>
    </source>
</evidence>
<dbReference type="GO" id="GO:0004497">
    <property type="term" value="F:monooxygenase activity"/>
    <property type="evidence" value="ECO:0007669"/>
    <property type="project" value="UniProtKB-KW"/>
</dbReference>
<dbReference type="PANTHER" id="PTHR24292:SF103">
    <property type="entry name" value="CYTOCHROME P450 6BS1"/>
    <property type="match status" value="1"/>
</dbReference>
<evidence type="ECO:0000313" key="15">
    <source>
        <dbReference type="EMBL" id="SSX29496.1"/>
    </source>
</evidence>
<evidence type="ECO:0000256" key="5">
    <source>
        <dbReference type="ARBA" id="ARBA00022617"/>
    </source>
</evidence>
<dbReference type="GO" id="GO:0005789">
    <property type="term" value="C:endoplasmic reticulum membrane"/>
    <property type="evidence" value="ECO:0007669"/>
    <property type="project" value="UniProtKB-SubCell"/>
</dbReference>
<evidence type="ECO:0000256" key="4">
    <source>
        <dbReference type="ARBA" id="ARBA00010617"/>
    </source>
</evidence>
<dbReference type="AlphaFoldDB" id="A0A336KY81"/>